<sequence>MCAMWIELPLGRQFVETAVERSDGPVAVLVHGAGSDHRVWAHQSVGLARRGWRVLVVDLPGHGRSEGAAPDSIPALADTLAALLEAAGVPPGLVAGHSMGALAALDFAARYPDRLTQLVLVGVAARMPVHPALLAAARDDLPHAAAMIAGWGHASEEGEDDAANRKAEATRLLLEQSAPGVLAAGLAACDSYDGTWAAAQIGVPTRLILGGADKMSPAKAGLALTPLISGARATILPGAGHMLMSVRPDAVLDALSDQA</sequence>
<dbReference type="Pfam" id="PF12697">
    <property type="entry name" value="Abhydrolase_6"/>
    <property type="match status" value="1"/>
</dbReference>
<accession>A0A1H6IPM3</accession>
<dbReference type="GO" id="GO:0016787">
    <property type="term" value="F:hydrolase activity"/>
    <property type="evidence" value="ECO:0007669"/>
    <property type="project" value="UniProtKB-KW"/>
</dbReference>
<dbReference type="AlphaFoldDB" id="A0A1H6IPM3"/>
<dbReference type="PRINTS" id="PR00412">
    <property type="entry name" value="EPOXHYDRLASE"/>
</dbReference>
<dbReference type="PANTHER" id="PTHR43798:SF31">
    <property type="entry name" value="AB HYDROLASE SUPERFAMILY PROTEIN YCLE"/>
    <property type="match status" value="1"/>
</dbReference>
<evidence type="ECO:0000259" key="2">
    <source>
        <dbReference type="Pfam" id="PF12697"/>
    </source>
</evidence>
<dbReference type="Gene3D" id="3.40.50.1820">
    <property type="entry name" value="alpha/beta hydrolase"/>
    <property type="match status" value="1"/>
</dbReference>
<dbReference type="PRINTS" id="PR00111">
    <property type="entry name" value="ABHYDROLASE"/>
</dbReference>
<dbReference type="SUPFAM" id="SSF53474">
    <property type="entry name" value="alpha/beta-Hydrolases"/>
    <property type="match status" value="1"/>
</dbReference>
<dbReference type="InterPro" id="IPR050266">
    <property type="entry name" value="AB_hydrolase_sf"/>
</dbReference>
<dbReference type="PANTHER" id="PTHR43798">
    <property type="entry name" value="MONOACYLGLYCEROL LIPASE"/>
    <property type="match status" value="1"/>
</dbReference>
<keyword evidence="4" id="KW-1185">Reference proteome</keyword>
<gene>
    <name evidence="3" type="ORF">SAMN04244559_02619</name>
</gene>
<protein>
    <submittedName>
        <fullName evidence="3">Pimeloyl-ACP methyl ester carboxylesterase</fullName>
    </submittedName>
</protein>
<reference evidence="4" key="1">
    <citation type="submission" date="2016-10" db="EMBL/GenBank/DDBJ databases">
        <authorList>
            <person name="Varghese N."/>
            <person name="Submissions S."/>
        </authorList>
    </citation>
    <scope>NUCLEOTIDE SEQUENCE [LARGE SCALE GENOMIC DNA]</scope>
    <source>
        <strain evidence="4">DSM 13234</strain>
    </source>
</reference>
<dbReference type="InterPro" id="IPR000073">
    <property type="entry name" value="AB_hydrolase_1"/>
</dbReference>
<dbReference type="InterPro" id="IPR000639">
    <property type="entry name" value="Epox_hydrolase-like"/>
</dbReference>
<dbReference type="OrthoDB" id="9804723at2"/>
<proteinExistence type="predicted"/>
<dbReference type="Proteomes" id="UP000182983">
    <property type="component" value="Unassembled WGS sequence"/>
</dbReference>
<name>A0A1H6IPM3_MAGFU</name>
<organism evidence="3 4">
    <name type="scientific">Magnetospirillum fulvum</name>
    <name type="common">Rhodospirillum fulvum</name>
    <dbReference type="NCBI Taxonomy" id="1082"/>
    <lineage>
        <taxon>Bacteria</taxon>
        <taxon>Pseudomonadati</taxon>
        <taxon>Pseudomonadota</taxon>
        <taxon>Alphaproteobacteria</taxon>
        <taxon>Rhodospirillales</taxon>
        <taxon>Rhodospirillaceae</taxon>
        <taxon>Magnetospirillum</taxon>
    </lineage>
</organism>
<dbReference type="GO" id="GO:0016020">
    <property type="term" value="C:membrane"/>
    <property type="evidence" value="ECO:0007669"/>
    <property type="project" value="TreeGrafter"/>
</dbReference>
<evidence type="ECO:0000256" key="1">
    <source>
        <dbReference type="ARBA" id="ARBA00022801"/>
    </source>
</evidence>
<evidence type="ECO:0000313" key="4">
    <source>
        <dbReference type="Proteomes" id="UP000182983"/>
    </source>
</evidence>
<dbReference type="EMBL" id="FNWO01000011">
    <property type="protein sequence ID" value="SEH49439.1"/>
    <property type="molecule type" value="Genomic_DNA"/>
</dbReference>
<feature type="domain" description="AB hydrolase-1" evidence="2">
    <location>
        <begin position="28"/>
        <end position="254"/>
    </location>
</feature>
<evidence type="ECO:0000313" key="3">
    <source>
        <dbReference type="EMBL" id="SEH49439.1"/>
    </source>
</evidence>
<keyword evidence="1" id="KW-0378">Hydrolase</keyword>
<dbReference type="InterPro" id="IPR029058">
    <property type="entry name" value="AB_hydrolase_fold"/>
</dbReference>